<evidence type="ECO:0000259" key="11">
    <source>
        <dbReference type="PROSITE" id="PS50046"/>
    </source>
</evidence>
<keyword evidence="9" id="KW-0157">Chromophore</keyword>
<dbReference type="PANTHER" id="PTHR43304:SF1">
    <property type="entry name" value="PAC DOMAIN-CONTAINING PROTEIN"/>
    <property type="match status" value="1"/>
</dbReference>
<dbReference type="Pfam" id="PF01590">
    <property type="entry name" value="GAF"/>
    <property type="match status" value="1"/>
</dbReference>
<keyword evidence="14" id="KW-1185">Reference proteome</keyword>
<gene>
    <name evidence="13" type="ORF">JI750_11965</name>
</gene>
<dbReference type="SUPFAM" id="SSF55785">
    <property type="entry name" value="PYP-like sensor domain (PAS domain)"/>
    <property type="match status" value="1"/>
</dbReference>
<dbReference type="Pfam" id="PF00360">
    <property type="entry name" value="PHY"/>
    <property type="match status" value="1"/>
</dbReference>
<name>A0ABS1KDN8_9FLAO</name>
<dbReference type="InterPro" id="IPR043150">
    <property type="entry name" value="Phytochrome_PHY_sf"/>
</dbReference>
<dbReference type="Gene3D" id="3.30.450.40">
    <property type="match status" value="1"/>
</dbReference>
<dbReference type="RefSeq" id="WP_202001959.1">
    <property type="nucleotide sequence ID" value="NZ_JAERSF010000002.1"/>
</dbReference>
<dbReference type="InterPro" id="IPR003661">
    <property type="entry name" value="HisK_dim/P_dom"/>
</dbReference>
<dbReference type="Pfam" id="PF02518">
    <property type="entry name" value="HATPase_c"/>
    <property type="match status" value="1"/>
</dbReference>
<dbReference type="PANTHER" id="PTHR43304">
    <property type="entry name" value="PHYTOCHROME-LIKE PROTEIN CPH1"/>
    <property type="match status" value="1"/>
</dbReference>
<dbReference type="InterPro" id="IPR001294">
    <property type="entry name" value="Phytochrome"/>
</dbReference>
<dbReference type="InterPro" id="IPR036890">
    <property type="entry name" value="HATPase_C_sf"/>
</dbReference>
<evidence type="ECO:0000256" key="8">
    <source>
        <dbReference type="ARBA" id="ARBA00022777"/>
    </source>
</evidence>
<dbReference type="CDD" id="cd00082">
    <property type="entry name" value="HisKA"/>
    <property type="match status" value="1"/>
</dbReference>
<dbReference type="SUPFAM" id="SSF47384">
    <property type="entry name" value="Homodimeric domain of signal transducing histidine kinase"/>
    <property type="match status" value="1"/>
</dbReference>
<dbReference type="Gene3D" id="3.30.450.270">
    <property type="match status" value="1"/>
</dbReference>
<accession>A0ABS1KDN8</accession>
<dbReference type="InterPro" id="IPR052162">
    <property type="entry name" value="Sensor_kinase/Photoreceptor"/>
</dbReference>
<organism evidence="13 14">
    <name type="scientific">Flavobacterium tagetis</name>
    <dbReference type="NCBI Taxonomy" id="2801336"/>
    <lineage>
        <taxon>Bacteria</taxon>
        <taxon>Pseudomonadati</taxon>
        <taxon>Bacteroidota</taxon>
        <taxon>Flavobacteriia</taxon>
        <taxon>Flavobacteriales</taxon>
        <taxon>Flavobacteriaceae</taxon>
        <taxon>Flavobacterium</taxon>
    </lineage>
</organism>
<dbReference type="Pfam" id="PF08446">
    <property type="entry name" value="PAS_2"/>
    <property type="match status" value="1"/>
</dbReference>
<comment type="catalytic activity">
    <reaction evidence="1">
        <text>ATP + protein L-histidine = ADP + protein N-phospho-L-histidine.</text>
        <dbReference type="EC" id="2.7.13.3"/>
    </reaction>
</comment>
<evidence type="ECO:0000256" key="7">
    <source>
        <dbReference type="ARBA" id="ARBA00022679"/>
    </source>
</evidence>
<evidence type="ECO:0000256" key="4">
    <source>
        <dbReference type="ARBA" id="ARBA00022543"/>
    </source>
</evidence>
<comment type="caution">
    <text evidence="13">The sequence shown here is derived from an EMBL/GenBank/DDBJ whole genome shotgun (WGS) entry which is preliminary data.</text>
</comment>
<dbReference type="SUPFAM" id="SSF55781">
    <property type="entry name" value="GAF domain-like"/>
    <property type="match status" value="2"/>
</dbReference>
<evidence type="ECO:0000256" key="9">
    <source>
        <dbReference type="ARBA" id="ARBA00022991"/>
    </source>
</evidence>
<dbReference type="PRINTS" id="PR01033">
    <property type="entry name" value="PHYTOCHROME"/>
</dbReference>
<evidence type="ECO:0000256" key="10">
    <source>
        <dbReference type="ARBA" id="ARBA00023170"/>
    </source>
</evidence>
<feature type="domain" description="Histidine kinase" evidence="12">
    <location>
        <begin position="528"/>
        <end position="751"/>
    </location>
</feature>
<dbReference type="InterPro" id="IPR005467">
    <property type="entry name" value="His_kinase_dom"/>
</dbReference>
<dbReference type="InterPro" id="IPR013654">
    <property type="entry name" value="PAS_2"/>
</dbReference>
<protein>
    <recommendedName>
        <fullName evidence="3">histidine kinase</fullName>
        <ecNumber evidence="3">2.7.13.3</ecNumber>
    </recommendedName>
</protein>
<dbReference type="InterPro" id="IPR035965">
    <property type="entry name" value="PAS-like_dom_sf"/>
</dbReference>
<dbReference type="InterPro" id="IPR013515">
    <property type="entry name" value="Phytochrome_cen-reg"/>
</dbReference>
<dbReference type="SMART" id="SM00387">
    <property type="entry name" value="HATPase_c"/>
    <property type="match status" value="1"/>
</dbReference>
<dbReference type="SMART" id="SM00065">
    <property type="entry name" value="GAF"/>
    <property type="match status" value="1"/>
</dbReference>
<dbReference type="Gene3D" id="3.30.450.20">
    <property type="entry name" value="PAS domain"/>
    <property type="match status" value="1"/>
</dbReference>
<evidence type="ECO:0000256" key="1">
    <source>
        <dbReference type="ARBA" id="ARBA00000085"/>
    </source>
</evidence>
<feature type="domain" description="Phytochrome chromophore attachment site" evidence="11">
    <location>
        <begin position="146"/>
        <end position="303"/>
    </location>
</feature>
<dbReference type="InterPro" id="IPR029016">
    <property type="entry name" value="GAF-like_dom_sf"/>
</dbReference>
<dbReference type="InterPro" id="IPR003594">
    <property type="entry name" value="HATPase_dom"/>
</dbReference>
<dbReference type="InterPro" id="IPR016132">
    <property type="entry name" value="Phyto_chromo_attachment"/>
</dbReference>
<dbReference type="Gene3D" id="3.30.565.10">
    <property type="entry name" value="Histidine kinase-like ATPase, C-terminal domain"/>
    <property type="match status" value="1"/>
</dbReference>
<evidence type="ECO:0000259" key="12">
    <source>
        <dbReference type="PROSITE" id="PS50109"/>
    </source>
</evidence>
<keyword evidence="6" id="KW-0716">Sensory transduction</keyword>
<dbReference type="InterPro" id="IPR036097">
    <property type="entry name" value="HisK_dim/P_sf"/>
</dbReference>
<dbReference type="EMBL" id="JAERSF010000002">
    <property type="protein sequence ID" value="MBL0737611.1"/>
    <property type="molecule type" value="Genomic_DNA"/>
</dbReference>
<keyword evidence="5" id="KW-0597">Phosphoprotein</keyword>
<dbReference type="Proteomes" id="UP000603728">
    <property type="component" value="Unassembled WGS sequence"/>
</dbReference>
<dbReference type="Gene3D" id="1.10.287.130">
    <property type="match status" value="1"/>
</dbReference>
<dbReference type="PROSITE" id="PS50109">
    <property type="entry name" value="HIS_KIN"/>
    <property type="match status" value="1"/>
</dbReference>
<evidence type="ECO:0000256" key="6">
    <source>
        <dbReference type="ARBA" id="ARBA00022606"/>
    </source>
</evidence>
<dbReference type="InterPro" id="IPR003018">
    <property type="entry name" value="GAF"/>
</dbReference>
<evidence type="ECO:0000313" key="13">
    <source>
        <dbReference type="EMBL" id="MBL0737611.1"/>
    </source>
</evidence>
<keyword evidence="8" id="KW-0418">Kinase</keyword>
<proteinExistence type="inferred from homology"/>
<evidence type="ECO:0000313" key="14">
    <source>
        <dbReference type="Proteomes" id="UP000603728"/>
    </source>
</evidence>
<evidence type="ECO:0000256" key="3">
    <source>
        <dbReference type="ARBA" id="ARBA00012438"/>
    </source>
</evidence>
<keyword evidence="4" id="KW-0600">Photoreceptor protein</keyword>
<evidence type="ECO:0000256" key="2">
    <source>
        <dbReference type="ARBA" id="ARBA00006402"/>
    </source>
</evidence>
<comment type="similarity">
    <text evidence="2">In the N-terminal section; belongs to the phytochrome family.</text>
</comment>
<dbReference type="EC" id="2.7.13.3" evidence="3"/>
<keyword evidence="10" id="KW-0675">Receptor</keyword>
<dbReference type="PROSITE" id="PS50046">
    <property type="entry name" value="PHYTOCHROME_2"/>
    <property type="match status" value="1"/>
</dbReference>
<evidence type="ECO:0000256" key="5">
    <source>
        <dbReference type="ARBA" id="ARBA00022553"/>
    </source>
</evidence>
<keyword evidence="7" id="KW-0808">Transferase</keyword>
<reference evidence="13 14" key="1">
    <citation type="submission" date="2021-01" db="EMBL/GenBank/DDBJ databases">
        <title>Genome seq and assembly of Flavobacterium sp. GN10.</title>
        <authorList>
            <person name="Chhetri G."/>
        </authorList>
    </citation>
    <scope>NUCLEOTIDE SEQUENCE [LARGE SCALE GENOMIC DNA]</scope>
    <source>
        <strain evidence="13 14">GN10</strain>
    </source>
</reference>
<sequence>MKIKDIVNRDIVTLTNCEHEPIHIPGKIQPHGFLIGVTSNWKIDFCTENISVFLDLLHTQVLGKDFAAVFGANAEKQILEYINEDKIQDVFPLEIELFNKLFQISIHKSHDIYVLEAEPQFPGKEKLADVYTQTIQFVTQMNNTKSLKDLCALVAQGTREITGYDRVMIYRFDEQYNGEVFAENCREDLEPFLGLHYPHTDIPAQARELYIKNQLRLIVDIDYKPVPIYTVDDKEGKNLDLSLSILRSTSPIHVEYLKNMGVGATLTISLIHHDRLWGLIACHHYSEKNISPEIRLAAKLQGQFITSQIDIRQSNDENINAQKTNVAFEQLTSLDLPILQNSLETIAAMPQLLELCNAAGVSIVSREKIYKNGLTPSDEKIIALIEAITNKFPNEIFVTNKISDDFSETVEDSSFAGIIYHSLGNNDHIIWYRPETISEINWGGDPEKSIIKDSNGLHPRNSFNIWKQIVKNQSSNWKQYEINAAVKYAHALHNQLILIMLSEEEEKYRSQSELLKETNSELENINWISTHDLQEPLRKIQLITSKMLSELDVISTESISNSLQRVSKSANRMSGLLEDILKYTRIKNTRDKLEEVDLNKILKSTIKEMHETIAESKAIIEHENLPEVHAIRFLMRQLFINILQNSIKYASSERQPKIVITASQEPVLIHDRYKVYCHWVCFSDNGIGFEQQYAESIFKVFTRLHTQEQYTGSGVGLALCKKIMQAVGGDIRAEGKPNQGVDIIIYFPCDPEDTLLAL</sequence>
<dbReference type="SUPFAM" id="SSF55874">
    <property type="entry name" value="ATPase domain of HSP90 chaperone/DNA topoisomerase II/histidine kinase"/>
    <property type="match status" value="1"/>
</dbReference>